<evidence type="ECO:0000313" key="2">
    <source>
        <dbReference type="Proteomes" id="UP000027093"/>
    </source>
</evidence>
<gene>
    <name evidence="1" type="ORF">NVIE_019860</name>
</gene>
<sequence>MRYTTNKLGRTRAIKIDFYIPTRTKDGEDIDPNKVDRIIDQIWPEYQGATKLTGTGYYRPESGKDEITDSYVLSIITTHDRTFSRHLQHFKQKIREDLHQESVLITWHYVEEVL</sequence>
<name>A0A060HSV6_9ARCH</name>
<dbReference type="HOGENOM" id="CLU_2217139_0_0_2"/>
<dbReference type="Pfam" id="PF12098">
    <property type="entry name" value="DUF3574"/>
    <property type="match status" value="1"/>
</dbReference>
<dbReference type="InterPro" id="IPR021957">
    <property type="entry name" value="DUF3574"/>
</dbReference>
<keyword evidence="2" id="KW-1185">Reference proteome</keyword>
<evidence type="ECO:0000313" key="1">
    <source>
        <dbReference type="EMBL" id="AIC16247.1"/>
    </source>
</evidence>
<evidence type="ECO:0008006" key="3">
    <source>
        <dbReference type="Google" id="ProtNLM"/>
    </source>
</evidence>
<protein>
    <recommendedName>
        <fullName evidence="3">DUF3574 domain-containing protein</fullName>
    </recommendedName>
</protein>
<reference evidence="1 2" key="1">
    <citation type="journal article" date="2014" name="Int. J. Syst. Evol. Microbiol.">
        <title>Nitrososphaera viennensis gen. nov., sp. nov., an aerobic and mesophilic, ammonia-oxidizing archaeon from soil and a member of the archaeal phylum Thaumarchaeota.</title>
        <authorList>
            <person name="Stieglmeier M."/>
            <person name="Klingl A."/>
            <person name="Alves R.J."/>
            <person name="Rittmann S.K."/>
            <person name="Melcher M."/>
            <person name="Leisch N."/>
            <person name="Schleper C."/>
        </authorList>
    </citation>
    <scope>NUCLEOTIDE SEQUENCE [LARGE SCALE GENOMIC DNA]</scope>
    <source>
        <strain evidence="1">EN76</strain>
    </source>
</reference>
<organism evidence="1 2">
    <name type="scientific">Nitrososphaera viennensis EN76</name>
    <dbReference type="NCBI Taxonomy" id="926571"/>
    <lineage>
        <taxon>Archaea</taxon>
        <taxon>Nitrososphaerota</taxon>
        <taxon>Nitrososphaeria</taxon>
        <taxon>Nitrososphaerales</taxon>
        <taxon>Nitrososphaeraceae</taxon>
        <taxon>Nitrososphaera</taxon>
    </lineage>
</organism>
<dbReference type="AlphaFoldDB" id="A0A060HSV6"/>
<dbReference type="KEGG" id="nvn:NVIE_019860"/>
<accession>A0A060HSV6</accession>
<proteinExistence type="predicted"/>
<dbReference type="Proteomes" id="UP000027093">
    <property type="component" value="Chromosome"/>
</dbReference>
<dbReference type="EMBL" id="CP007536">
    <property type="protein sequence ID" value="AIC16247.1"/>
    <property type="molecule type" value="Genomic_DNA"/>
</dbReference>